<reference evidence="2 3" key="1">
    <citation type="submission" date="2018-05" db="EMBL/GenBank/DDBJ databases">
        <title>The complete genome of Lysobacter maris HZ9B, a marine bacterium antagonistic against terrestrial plant pathogens.</title>
        <authorList>
            <person name="Zhang X.-Q."/>
        </authorList>
    </citation>
    <scope>NUCLEOTIDE SEQUENCE [LARGE SCALE GENOMIC DNA]</scope>
    <source>
        <strain evidence="2 3">HZ9B</strain>
    </source>
</reference>
<keyword evidence="3" id="KW-1185">Reference proteome</keyword>
<feature type="transmembrane region" description="Helical" evidence="1">
    <location>
        <begin position="133"/>
        <end position="152"/>
    </location>
</feature>
<accession>A0A2U9TA36</accession>
<evidence type="ECO:0000313" key="2">
    <source>
        <dbReference type="EMBL" id="AWV08047.1"/>
    </source>
</evidence>
<sequence length="187" mass="20738">MSREDYIAVATRLFAVYMLFAAIGQIPGMVVGISQPGGQTWFWLYLLVVAFSLCLVGLLWFFPLTVARKLLPVMREPRSEQALDAPTAFSIGITLLGLWFLATGLADAVYWLTFWLRLGQADAFELELTNDQVAGMVTTGVELLIALVLILGSSGIRRLIYRYRYGRIEATDGREPSPVSRSGRNDG</sequence>
<name>A0A2U9TA36_9GAMM</name>
<gene>
    <name evidence="2" type="ORF">C9I47_2369</name>
</gene>
<keyword evidence="1" id="KW-1133">Transmembrane helix</keyword>
<keyword evidence="1" id="KW-0472">Membrane</keyword>
<feature type="transmembrane region" description="Helical" evidence="1">
    <location>
        <begin position="42"/>
        <end position="67"/>
    </location>
</feature>
<evidence type="ECO:0008006" key="4">
    <source>
        <dbReference type="Google" id="ProtNLM"/>
    </source>
</evidence>
<dbReference type="EMBL" id="CP029843">
    <property type="protein sequence ID" value="AWV08047.1"/>
    <property type="molecule type" value="Genomic_DNA"/>
</dbReference>
<dbReference type="KEGG" id="lmb:C9I47_2369"/>
<dbReference type="Proteomes" id="UP000249447">
    <property type="component" value="Chromosome"/>
</dbReference>
<dbReference type="AlphaFoldDB" id="A0A2U9TA36"/>
<feature type="transmembrane region" description="Helical" evidence="1">
    <location>
        <begin position="12"/>
        <end position="30"/>
    </location>
</feature>
<protein>
    <recommendedName>
        <fullName evidence="4">Transmembrane protein</fullName>
    </recommendedName>
</protein>
<evidence type="ECO:0000313" key="3">
    <source>
        <dbReference type="Proteomes" id="UP000249447"/>
    </source>
</evidence>
<feature type="transmembrane region" description="Helical" evidence="1">
    <location>
        <begin position="88"/>
        <end position="113"/>
    </location>
</feature>
<organism evidence="2 3">
    <name type="scientific">Marilutibacter maris</name>
    <dbReference type="NCBI Taxonomy" id="1605891"/>
    <lineage>
        <taxon>Bacteria</taxon>
        <taxon>Pseudomonadati</taxon>
        <taxon>Pseudomonadota</taxon>
        <taxon>Gammaproteobacteria</taxon>
        <taxon>Lysobacterales</taxon>
        <taxon>Lysobacteraceae</taxon>
        <taxon>Marilutibacter</taxon>
    </lineage>
</organism>
<dbReference type="OrthoDB" id="5986216at2"/>
<dbReference type="RefSeq" id="WP_111267104.1">
    <property type="nucleotide sequence ID" value="NZ_CP029843.1"/>
</dbReference>
<keyword evidence="1" id="KW-0812">Transmembrane</keyword>
<evidence type="ECO:0000256" key="1">
    <source>
        <dbReference type="SAM" id="Phobius"/>
    </source>
</evidence>
<proteinExistence type="predicted"/>